<feature type="compositionally biased region" description="Polar residues" evidence="1">
    <location>
        <begin position="295"/>
        <end position="304"/>
    </location>
</feature>
<gene>
    <name evidence="2" type="ORF">EI555_006762</name>
</gene>
<evidence type="ECO:0000256" key="1">
    <source>
        <dbReference type="SAM" id="MobiDB-lite"/>
    </source>
</evidence>
<feature type="region of interest" description="Disordered" evidence="1">
    <location>
        <begin position="292"/>
        <end position="325"/>
    </location>
</feature>
<feature type="compositionally biased region" description="Pro residues" evidence="1">
    <location>
        <begin position="316"/>
        <end position="325"/>
    </location>
</feature>
<name>A0A4U1FB73_MONMO</name>
<reference evidence="3" key="1">
    <citation type="journal article" date="2019" name="IScience">
        <title>Narwhal Genome Reveals Long-Term Low Genetic Diversity despite Current Large Abundance Size.</title>
        <authorList>
            <person name="Westbury M.V."/>
            <person name="Petersen B."/>
            <person name="Garde E."/>
            <person name="Heide-Jorgensen M.P."/>
            <person name="Lorenzen E.D."/>
        </authorList>
    </citation>
    <scope>NUCLEOTIDE SEQUENCE [LARGE SCALE GENOMIC DNA]</scope>
</reference>
<dbReference type="Proteomes" id="UP000308365">
    <property type="component" value="Unassembled WGS sequence"/>
</dbReference>
<protein>
    <submittedName>
        <fullName evidence="2">Uncharacterized protein</fullName>
    </submittedName>
</protein>
<feature type="region of interest" description="Disordered" evidence="1">
    <location>
        <begin position="40"/>
        <end position="73"/>
    </location>
</feature>
<feature type="compositionally biased region" description="Low complexity" evidence="1">
    <location>
        <begin position="305"/>
        <end position="315"/>
    </location>
</feature>
<accession>A0A4U1FB73</accession>
<evidence type="ECO:0000313" key="3">
    <source>
        <dbReference type="Proteomes" id="UP000308365"/>
    </source>
</evidence>
<organism evidence="2 3">
    <name type="scientific">Monodon monoceros</name>
    <name type="common">Narwhal</name>
    <name type="synonym">Ceratodon monodon</name>
    <dbReference type="NCBI Taxonomy" id="40151"/>
    <lineage>
        <taxon>Eukaryota</taxon>
        <taxon>Metazoa</taxon>
        <taxon>Chordata</taxon>
        <taxon>Craniata</taxon>
        <taxon>Vertebrata</taxon>
        <taxon>Euteleostomi</taxon>
        <taxon>Mammalia</taxon>
        <taxon>Eutheria</taxon>
        <taxon>Laurasiatheria</taxon>
        <taxon>Artiodactyla</taxon>
        <taxon>Whippomorpha</taxon>
        <taxon>Cetacea</taxon>
        <taxon>Odontoceti</taxon>
        <taxon>Monodontidae</taxon>
        <taxon>Monodon</taxon>
    </lineage>
</organism>
<evidence type="ECO:0000313" key="2">
    <source>
        <dbReference type="EMBL" id="TKC46892.1"/>
    </source>
</evidence>
<sequence length="325" mass="34138">MHRPQAIMVGALPRTCFWESAARRPCAVSHVRLHVAPWPGRSLGTQPRRAQQPTCRRPGCSHSPTGRPPTPIRPLRPDWYLVHELGFLSPGPKTSIRTGGSGPVSGYGPIPSCKLPVDGQAHGGTIRSPRTSHQPAQGSDPYGLSTSQKDVAQGCGWDMGPGPCRWRWSPRLAATVTLPAPRAGQAKGRGPLLCTPTPTSPAPPTSRQTCAAQVASWGPFSLWWTPAGPSIAAPGPLHTVPRAHNDTAHAECPHQLRADSNPRSPVLCVPSAQEGRRPAGISGTLAPVLSGWAASGQSPSQCLQGSLLPGLSAPKSAPPSPSLER</sequence>
<feature type="region of interest" description="Disordered" evidence="1">
    <location>
        <begin position="116"/>
        <end position="149"/>
    </location>
</feature>
<dbReference type="AlphaFoldDB" id="A0A4U1FB73"/>
<comment type="caution">
    <text evidence="2">The sequence shown here is derived from an EMBL/GenBank/DDBJ whole genome shotgun (WGS) entry which is preliminary data.</text>
</comment>
<feature type="compositionally biased region" description="Polar residues" evidence="1">
    <location>
        <begin position="128"/>
        <end position="137"/>
    </location>
</feature>
<feature type="compositionally biased region" description="Polar residues" evidence="1">
    <location>
        <begin position="43"/>
        <end position="54"/>
    </location>
</feature>
<proteinExistence type="predicted"/>
<dbReference type="EMBL" id="RWIC01000238">
    <property type="protein sequence ID" value="TKC46892.1"/>
    <property type="molecule type" value="Genomic_DNA"/>
</dbReference>